<gene>
    <name evidence="2" type="ORF">OAUR00152_LOCUS35284</name>
</gene>
<accession>A0A7S4JWP9</accession>
<dbReference type="Gene3D" id="3.40.50.300">
    <property type="entry name" value="P-loop containing nucleotide triphosphate hydrolases"/>
    <property type="match status" value="1"/>
</dbReference>
<dbReference type="EMBL" id="HBKQ01051166">
    <property type="protein sequence ID" value="CAE2276739.1"/>
    <property type="molecule type" value="Transcribed_RNA"/>
</dbReference>
<dbReference type="AlphaFoldDB" id="A0A7S4JWP9"/>
<name>A0A7S4JWP9_9STRA</name>
<dbReference type="InterPro" id="IPR027417">
    <property type="entry name" value="P-loop_NTPase"/>
</dbReference>
<dbReference type="SUPFAM" id="SSF52540">
    <property type="entry name" value="P-loop containing nucleoside triphosphate hydrolases"/>
    <property type="match status" value="1"/>
</dbReference>
<keyword evidence="1" id="KW-0472">Membrane</keyword>
<organism evidence="2">
    <name type="scientific">Odontella aurita</name>
    <dbReference type="NCBI Taxonomy" id="265563"/>
    <lineage>
        <taxon>Eukaryota</taxon>
        <taxon>Sar</taxon>
        <taxon>Stramenopiles</taxon>
        <taxon>Ochrophyta</taxon>
        <taxon>Bacillariophyta</taxon>
        <taxon>Mediophyceae</taxon>
        <taxon>Biddulphiophycidae</taxon>
        <taxon>Eupodiscales</taxon>
        <taxon>Odontellaceae</taxon>
        <taxon>Odontella</taxon>
    </lineage>
</organism>
<keyword evidence="1" id="KW-1133">Transmembrane helix</keyword>
<sequence length="468" mass="52685">MFAKKTTGVIVRMYVCLVDSAKSCQTLPILTVILTLHTPLHLVIAHFLPNHLFTKNVSSAILCANLALNVAGYALIAQLYLHSVRNIFNRNIPSDPEALTSSFGAHLALLRPLEIIWRYLTAQFRVLPDVLVLGEVRCGTTTFCSHLSSIPGAAEPFCLWRHPELDGKETFYFVGHYLGHVSPSNYRMCFPLKLTKWWHERILKRPFFTFDGCAQYLSSPTAAALISKAYKDTGEPLPIMVACVRDPVDQALSWWRYENNAMAWGNGMGLQTWNTGLRSDAYPPKSLPNALKYSESTEALFDRAEYLARSGELRFLPPWSMTWPGGQLAGIGRNGRYAKNILRFEEMARMFVGTGNMNQRKCIERLQFIRVVPIETMSDGVKVSDLLSKIQEGVALRRKPASRVTDISTLRTSRSPLIRRNSGVGRLSVSDLTSKETEHLVAHFAGDVEKLEKLCGTKFRWKNYPGKD</sequence>
<keyword evidence="1" id="KW-0812">Transmembrane</keyword>
<protein>
    <recommendedName>
        <fullName evidence="3">Sulfotransferase domain-containing protein</fullName>
    </recommendedName>
</protein>
<evidence type="ECO:0000256" key="1">
    <source>
        <dbReference type="SAM" id="Phobius"/>
    </source>
</evidence>
<proteinExistence type="predicted"/>
<evidence type="ECO:0000313" key="2">
    <source>
        <dbReference type="EMBL" id="CAE2276739.1"/>
    </source>
</evidence>
<feature type="transmembrane region" description="Helical" evidence="1">
    <location>
        <begin position="27"/>
        <end position="48"/>
    </location>
</feature>
<evidence type="ECO:0008006" key="3">
    <source>
        <dbReference type="Google" id="ProtNLM"/>
    </source>
</evidence>
<feature type="transmembrane region" description="Helical" evidence="1">
    <location>
        <begin position="60"/>
        <end position="81"/>
    </location>
</feature>
<reference evidence="2" key="1">
    <citation type="submission" date="2021-01" db="EMBL/GenBank/DDBJ databases">
        <authorList>
            <person name="Corre E."/>
            <person name="Pelletier E."/>
            <person name="Niang G."/>
            <person name="Scheremetjew M."/>
            <person name="Finn R."/>
            <person name="Kale V."/>
            <person name="Holt S."/>
            <person name="Cochrane G."/>
            <person name="Meng A."/>
            <person name="Brown T."/>
            <person name="Cohen L."/>
        </authorList>
    </citation>
    <scope>NUCLEOTIDE SEQUENCE</scope>
    <source>
        <strain evidence="2">Isolate 1302-5</strain>
    </source>
</reference>